<organism evidence="2 3">
    <name type="scientific">Symbiodinium natans</name>
    <dbReference type="NCBI Taxonomy" id="878477"/>
    <lineage>
        <taxon>Eukaryota</taxon>
        <taxon>Sar</taxon>
        <taxon>Alveolata</taxon>
        <taxon>Dinophyceae</taxon>
        <taxon>Suessiales</taxon>
        <taxon>Symbiodiniaceae</taxon>
        <taxon>Symbiodinium</taxon>
    </lineage>
</organism>
<feature type="region of interest" description="Disordered" evidence="1">
    <location>
        <begin position="54"/>
        <end position="87"/>
    </location>
</feature>
<name>A0A812QVD2_9DINO</name>
<protein>
    <submittedName>
        <fullName evidence="2">Uncharacterized protein</fullName>
    </submittedName>
</protein>
<evidence type="ECO:0000256" key="1">
    <source>
        <dbReference type="SAM" id="MobiDB-lite"/>
    </source>
</evidence>
<reference evidence="2" key="1">
    <citation type="submission" date="2021-02" db="EMBL/GenBank/DDBJ databases">
        <authorList>
            <person name="Dougan E. K."/>
            <person name="Rhodes N."/>
            <person name="Thang M."/>
            <person name="Chan C."/>
        </authorList>
    </citation>
    <scope>NUCLEOTIDE SEQUENCE</scope>
</reference>
<dbReference type="AlphaFoldDB" id="A0A812QVD2"/>
<feature type="region of interest" description="Disordered" evidence="1">
    <location>
        <begin position="1"/>
        <end position="42"/>
    </location>
</feature>
<accession>A0A812QVD2</accession>
<proteinExistence type="predicted"/>
<keyword evidence="3" id="KW-1185">Reference proteome</keyword>
<comment type="caution">
    <text evidence="2">The sequence shown here is derived from an EMBL/GenBank/DDBJ whole genome shotgun (WGS) entry which is preliminary data.</text>
</comment>
<gene>
    <name evidence="2" type="ORF">SNAT2548_LOCUS22023</name>
</gene>
<dbReference type="EMBL" id="CAJNDS010002273">
    <property type="protein sequence ID" value="CAE7404842.1"/>
    <property type="molecule type" value="Genomic_DNA"/>
</dbReference>
<dbReference type="Proteomes" id="UP000604046">
    <property type="component" value="Unassembled WGS sequence"/>
</dbReference>
<evidence type="ECO:0000313" key="2">
    <source>
        <dbReference type="EMBL" id="CAE7404842.1"/>
    </source>
</evidence>
<evidence type="ECO:0000313" key="3">
    <source>
        <dbReference type="Proteomes" id="UP000604046"/>
    </source>
</evidence>
<sequence>MAPRKAGKQARQRQQMDSAHMVMSVERRSKRTRQENRKHIFSVLSPQRAWPFDRPVAGATTHGGVSCRGGPGDQWDEEGSGIKDPAQPQVQMAVPLRAEQMLVHET</sequence>
<feature type="compositionally biased region" description="Basic residues" evidence="1">
    <location>
        <begin position="1"/>
        <end position="11"/>
    </location>
</feature>